<dbReference type="InParanoid" id="K2RGH4"/>
<dbReference type="AlphaFoldDB" id="K2RGH4"/>
<protein>
    <submittedName>
        <fullName evidence="1">Uncharacterized protein</fullName>
    </submittedName>
</protein>
<dbReference type="HOGENOM" id="CLU_1224967_0_0_1"/>
<name>K2RGH4_MACPH</name>
<dbReference type="Proteomes" id="UP000007129">
    <property type="component" value="Unassembled WGS sequence"/>
</dbReference>
<evidence type="ECO:0000313" key="1">
    <source>
        <dbReference type="EMBL" id="EKG21636.1"/>
    </source>
</evidence>
<dbReference type="EMBL" id="AHHD01000043">
    <property type="protein sequence ID" value="EKG21636.1"/>
    <property type="molecule type" value="Genomic_DNA"/>
</dbReference>
<sequence length="226" mass="24997">MHTWAELRDSGWWAGRVSEFTSFSTTKSTCFIPRDGVFAFQGVPGGHQLTALTSYTLRTRRSWFDKTGGGVLVASDVSTRTLWVMVCFFTPSGILPSLQQHDTGSVGLQLAATISHERWHGYLLQGRWAGRDMAAYCFIFSKAGQWRNFFPTHITQKIVLVSGSSLIYSLLTSKSLEVPLPLFSCSPNFIPRLYPATVFTLLCSGHWEGEGVASTFMFGGVGVPDH</sequence>
<dbReference type="VEuPathDB" id="FungiDB:MPH_01031"/>
<proteinExistence type="predicted"/>
<comment type="caution">
    <text evidence="1">The sequence shown here is derived from an EMBL/GenBank/DDBJ whole genome shotgun (WGS) entry which is preliminary data.</text>
</comment>
<gene>
    <name evidence="1" type="ORF">MPH_01031</name>
</gene>
<evidence type="ECO:0000313" key="2">
    <source>
        <dbReference type="Proteomes" id="UP000007129"/>
    </source>
</evidence>
<reference evidence="1 2" key="1">
    <citation type="journal article" date="2012" name="BMC Genomics">
        <title>Tools to kill: Genome of one of the most destructive plant pathogenic fungi Macrophomina phaseolina.</title>
        <authorList>
            <person name="Islam M.S."/>
            <person name="Haque M.S."/>
            <person name="Islam M.M."/>
            <person name="Emdad E.M."/>
            <person name="Halim A."/>
            <person name="Hossen Q.M.M."/>
            <person name="Hossain M.Z."/>
            <person name="Ahmed B."/>
            <person name="Rahim S."/>
            <person name="Rahman M.S."/>
            <person name="Alam M.M."/>
            <person name="Hou S."/>
            <person name="Wan X."/>
            <person name="Saito J.A."/>
            <person name="Alam M."/>
        </authorList>
    </citation>
    <scope>NUCLEOTIDE SEQUENCE [LARGE SCALE GENOMIC DNA]</scope>
    <source>
        <strain evidence="1 2">MS6</strain>
    </source>
</reference>
<accession>K2RGH4</accession>
<organism evidence="1 2">
    <name type="scientific">Macrophomina phaseolina (strain MS6)</name>
    <name type="common">Charcoal rot fungus</name>
    <dbReference type="NCBI Taxonomy" id="1126212"/>
    <lineage>
        <taxon>Eukaryota</taxon>
        <taxon>Fungi</taxon>
        <taxon>Dikarya</taxon>
        <taxon>Ascomycota</taxon>
        <taxon>Pezizomycotina</taxon>
        <taxon>Dothideomycetes</taxon>
        <taxon>Dothideomycetes incertae sedis</taxon>
        <taxon>Botryosphaeriales</taxon>
        <taxon>Botryosphaeriaceae</taxon>
        <taxon>Macrophomina</taxon>
    </lineage>
</organism>